<reference evidence="1" key="1">
    <citation type="submission" date="2022-02" db="EMBL/GenBank/DDBJ databases">
        <title>Plant Genome Project.</title>
        <authorList>
            <person name="Zhang R.-G."/>
        </authorList>
    </citation>
    <scope>NUCLEOTIDE SEQUENCE</scope>
    <source>
        <strain evidence="1">AT1</strain>
    </source>
</reference>
<evidence type="ECO:0000313" key="1">
    <source>
        <dbReference type="EMBL" id="KAI8571615.1"/>
    </source>
</evidence>
<organism evidence="1 2">
    <name type="scientific">Rhododendron molle</name>
    <name type="common">Chinese azalea</name>
    <name type="synonym">Azalea mollis</name>
    <dbReference type="NCBI Taxonomy" id="49168"/>
    <lineage>
        <taxon>Eukaryota</taxon>
        <taxon>Viridiplantae</taxon>
        <taxon>Streptophyta</taxon>
        <taxon>Embryophyta</taxon>
        <taxon>Tracheophyta</taxon>
        <taxon>Spermatophyta</taxon>
        <taxon>Magnoliopsida</taxon>
        <taxon>eudicotyledons</taxon>
        <taxon>Gunneridae</taxon>
        <taxon>Pentapetalae</taxon>
        <taxon>asterids</taxon>
        <taxon>Ericales</taxon>
        <taxon>Ericaceae</taxon>
        <taxon>Ericoideae</taxon>
        <taxon>Rhodoreae</taxon>
        <taxon>Rhododendron</taxon>
    </lineage>
</organism>
<evidence type="ECO:0000313" key="2">
    <source>
        <dbReference type="Proteomes" id="UP001062846"/>
    </source>
</evidence>
<comment type="caution">
    <text evidence="1">The sequence shown here is derived from an EMBL/GenBank/DDBJ whole genome shotgun (WGS) entry which is preliminary data.</text>
</comment>
<name>A0ACC0Q1M4_RHOML</name>
<keyword evidence="2" id="KW-1185">Reference proteome</keyword>
<gene>
    <name evidence="1" type="ORF">RHMOL_Rhmol01G0133700</name>
</gene>
<dbReference type="Proteomes" id="UP001062846">
    <property type="component" value="Chromosome 1"/>
</dbReference>
<protein>
    <submittedName>
        <fullName evidence="1">Uncharacterized protein</fullName>
    </submittedName>
</protein>
<sequence>MTSILLGYDIGVMSGTEFFIQDNLKISDVRREVLMGIINLLPLGLRRPLPYFRLGLPPLHHRVHLRDLLCRSTPHGLRHQLRLPYGRPVHRRRRSRLHPHDRPPLHSRSLPRFVSWISHVFFLRSLLTTVFFLVFLMSVFINAGIVLS</sequence>
<proteinExistence type="predicted"/>
<accession>A0ACC0Q1M4</accession>
<dbReference type="EMBL" id="CM046388">
    <property type="protein sequence ID" value="KAI8571615.1"/>
    <property type="molecule type" value="Genomic_DNA"/>
</dbReference>